<evidence type="ECO:0000313" key="1">
    <source>
        <dbReference type="EMBL" id="MPM52698.1"/>
    </source>
</evidence>
<accession>A0A645AIZ8</accession>
<sequence length="383" mass="40370">MNSLGTAVVEVTDGVPHLGAAYDRIVHDEQPLTLDEVLNRHQLHTGDEVAHALILRHEGAGPGGGVFDERPCKGHAGGRGKSDGVGSTGVGHARDMVDRLGLALCEIRTVLIPHFLDIDPLVGGGWVAEIGPKKCADAHFVAGLRHGLNAVRRHFHDFTGAELIVVGISDVVVGEGLEGGAVSPLLVADQHGGAAVPVAGCVNAVGGQYHDAKRAVHKALDVFNALHDVVLARDEGRHHFGGIDFAARQLKEMSAAAREHNGGKLLNIVDAADGRDGKGADCRADEHRLRLHVADAADAEVACKLYGVGFEFRAEGGVLNIMNGPLKAAVRVIDDHAAAAGAEMRMVIGSEKYVIYAVFLGSYAKISSHFAYLPYRSLRATST</sequence>
<proteinExistence type="predicted"/>
<comment type="caution">
    <text evidence="1">The sequence shown here is derived from an EMBL/GenBank/DDBJ whole genome shotgun (WGS) entry which is preliminary data.</text>
</comment>
<dbReference type="EMBL" id="VSSQ01013984">
    <property type="protein sequence ID" value="MPM52698.1"/>
    <property type="molecule type" value="Genomic_DNA"/>
</dbReference>
<protein>
    <submittedName>
        <fullName evidence="1">Uncharacterized protein</fullName>
    </submittedName>
</protein>
<organism evidence="1">
    <name type="scientific">bioreactor metagenome</name>
    <dbReference type="NCBI Taxonomy" id="1076179"/>
    <lineage>
        <taxon>unclassified sequences</taxon>
        <taxon>metagenomes</taxon>
        <taxon>ecological metagenomes</taxon>
    </lineage>
</organism>
<dbReference type="AlphaFoldDB" id="A0A645AIZ8"/>
<name>A0A645AIZ8_9ZZZZ</name>
<reference evidence="1" key="1">
    <citation type="submission" date="2019-08" db="EMBL/GenBank/DDBJ databases">
        <authorList>
            <person name="Kucharzyk K."/>
            <person name="Murdoch R.W."/>
            <person name="Higgins S."/>
            <person name="Loffler F."/>
        </authorList>
    </citation>
    <scope>NUCLEOTIDE SEQUENCE</scope>
</reference>
<gene>
    <name evidence="1" type="ORF">SDC9_99459</name>
</gene>